<dbReference type="PANTHER" id="PTHR10954">
    <property type="entry name" value="RIBONUCLEASE H2 SUBUNIT A"/>
    <property type="match status" value="1"/>
</dbReference>
<evidence type="ECO:0000256" key="14">
    <source>
        <dbReference type="HAMAP-Rule" id="MF_00052"/>
    </source>
</evidence>
<dbReference type="InterPro" id="IPR012337">
    <property type="entry name" value="RNaseH-like_sf"/>
</dbReference>
<proteinExistence type="inferred from homology"/>
<dbReference type="GO" id="GO:0032299">
    <property type="term" value="C:ribonuclease H2 complex"/>
    <property type="evidence" value="ECO:0007669"/>
    <property type="project" value="TreeGrafter"/>
</dbReference>
<accession>A0AA86N1B3</accession>
<dbReference type="HAMAP" id="MF_00052_B">
    <property type="entry name" value="RNase_HII_B"/>
    <property type="match status" value="1"/>
</dbReference>
<sequence>MEPTHEFESEARRCGYRLVAGLDEAGRGPLAGPVVAAAVILPARVKLPGVADSKLLTEPVRTKLFEDIRLRALAVGVGQVSEQEIDRLNILEATRLAMSRALLCLQAAPDFLLLDAIVLPNVPIPQRPIIKGDQLSLSVAAASIVAKVARDRLMEQYHRLYPQYNFRDHKGYGTPEHLHLLKLHGPSPIHRRTFAPVERIETDLLPFDGPDEQCAAQTRAPL</sequence>
<keyword evidence="8 14" id="KW-0963">Cytoplasm</keyword>
<comment type="subcellular location">
    <subcellularLocation>
        <location evidence="4 14">Cytoplasm</location>
    </subcellularLocation>
</comment>
<dbReference type="PROSITE" id="PS51975">
    <property type="entry name" value="RNASE_H_2"/>
    <property type="match status" value="1"/>
</dbReference>
<feature type="binding site" evidence="14 15">
    <location>
        <position position="23"/>
    </location>
    <ligand>
        <name>a divalent metal cation</name>
        <dbReference type="ChEBI" id="CHEBI:60240"/>
    </ligand>
</feature>
<keyword evidence="13 14" id="KW-0464">Manganese</keyword>
<dbReference type="InterPro" id="IPR024567">
    <property type="entry name" value="RNase_HII/HIII_dom"/>
</dbReference>
<dbReference type="Proteomes" id="UP001179121">
    <property type="component" value="Chromosome"/>
</dbReference>
<evidence type="ECO:0000256" key="16">
    <source>
        <dbReference type="RuleBase" id="RU003515"/>
    </source>
</evidence>
<comment type="similarity">
    <text evidence="5 14 16">Belongs to the RNase HII family.</text>
</comment>
<keyword evidence="10 14" id="KW-0479">Metal-binding</keyword>
<evidence type="ECO:0000256" key="5">
    <source>
        <dbReference type="ARBA" id="ARBA00007383"/>
    </source>
</evidence>
<dbReference type="InterPro" id="IPR036397">
    <property type="entry name" value="RNaseH_sf"/>
</dbReference>
<dbReference type="KEGG" id="nti:DNFV4_03165"/>
<gene>
    <name evidence="14" type="primary">rnhB</name>
    <name evidence="18" type="ORF">DNFV4_03165</name>
</gene>
<dbReference type="GO" id="GO:0005737">
    <property type="term" value="C:cytoplasm"/>
    <property type="evidence" value="ECO:0007669"/>
    <property type="project" value="UniProtKB-SubCell"/>
</dbReference>
<dbReference type="GO" id="GO:0004523">
    <property type="term" value="F:RNA-DNA hybrid ribonuclease activity"/>
    <property type="evidence" value="ECO:0007669"/>
    <property type="project" value="UniProtKB-UniRule"/>
</dbReference>
<dbReference type="InterPro" id="IPR022898">
    <property type="entry name" value="RNase_HII"/>
</dbReference>
<evidence type="ECO:0000256" key="8">
    <source>
        <dbReference type="ARBA" id="ARBA00022490"/>
    </source>
</evidence>
<feature type="binding site" evidence="14 15">
    <location>
        <position position="24"/>
    </location>
    <ligand>
        <name>a divalent metal cation</name>
        <dbReference type="ChEBI" id="CHEBI:60240"/>
    </ligand>
</feature>
<evidence type="ECO:0000256" key="3">
    <source>
        <dbReference type="ARBA" id="ARBA00004065"/>
    </source>
</evidence>
<evidence type="ECO:0000313" key="18">
    <source>
        <dbReference type="EMBL" id="CAI4032735.1"/>
    </source>
</evidence>
<dbReference type="CDD" id="cd07182">
    <property type="entry name" value="RNase_HII_bacteria_HII_like"/>
    <property type="match status" value="1"/>
</dbReference>
<dbReference type="GO" id="GO:0006298">
    <property type="term" value="P:mismatch repair"/>
    <property type="evidence" value="ECO:0007669"/>
    <property type="project" value="TreeGrafter"/>
</dbReference>
<dbReference type="Gene3D" id="3.30.420.10">
    <property type="entry name" value="Ribonuclease H-like superfamily/Ribonuclease H"/>
    <property type="match status" value="1"/>
</dbReference>
<dbReference type="Pfam" id="PF01351">
    <property type="entry name" value="RNase_HII"/>
    <property type="match status" value="1"/>
</dbReference>
<dbReference type="EC" id="3.1.26.4" evidence="6 14"/>
<evidence type="ECO:0000256" key="6">
    <source>
        <dbReference type="ARBA" id="ARBA00012180"/>
    </source>
</evidence>
<feature type="binding site" evidence="14 15">
    <location>
        <position position="115"/>
    </location>
    <ligand>
        <name>a divalent metal cation</name>
        <dbReference type="ChEBI" id="CHEBI:60240"/>
    </ligand>
</feature>
<dbReference type="FunFam" id="3.30.420.10:FF:000006">
    <property type="entry name" value="Ribonuclease HII"/>
    <property type="match status" value="1"/>
</dbReference>
<comment type="cofactor">
    <cofactor evidence="2">
        <name>Mg(2+)</name>
        <dbReference type="ChEBI" id="CHEBI:18420"/>
    </cofactor>
</comment>
<comment type="catalytic activity">
    <reaction evidence="1 14 15 16">
        <text>Endonucleolytic cleavage to 5'-phosphomonoester.</text>
        <dbReference type="EC" id="3.1.26.4"/>
    </reaction>
</comment>
<evidence type="ECO:0000256" key="10">
    <source>
        <dbReference type="ARBA" id="ARBA00022723"/>
    </source>
</evidence>
<reference evidence="18" key="1">
    <citation type="submission" date="2022-10" db="EMBL/GenBank/DDBJ databases">
        <authorList>
            <person name="Koch H."/>
        </authorList>
    </citation>
    <scope>NUCLEOTIDE SEQUENCE</scope>
    <source>
        <strain evidence="18">DNF</strain>
    </source>
</reference>
<evidence type="ECO:0000256" key="12">
    <source>
        <dbReference type="ARBA" id="ARBA00022801"/>
    </source>
</evidence>
<evidence type="ECO:0000256" key="13">
    <source>
        <dbReference type="ARBA" id="ARBA00023211"/>
    </source>
</evidence>
<comment type="function">
    <text evidence="3 14 16">Endonuclease that specifically degrades the RNA of RNA-DNA hybrids.</text>
</comment>
<keyword evidence="11 14" id="KW-0255">Endonuclease</keyword>
<dbReference type="GO" id="GO:0030145">
    <property type="term" value="F:manganese ion binding"/>
    <property type="evidence" value="ECO:0007669"/>
    <property type="project" value="UniProtKB-UniRule"/>
</dbReference>
<comment type="cofactor">
    <cofactor evidence="14 15">
        <name>Mn(2+)</name>
        <dbReference type="ChEBI" id="CHEBI:29035"/>
    </cofactor>
    <cofactor evidence="14 15">
        <name>Mg(2+)</name>
        <dbReference type="ChEBI" id="CHEBI:18420"/>
    </cofactor>
    <text evidence="14 15">Manganese or magnesium. Binds 1 divalent metal ion per monomer in the absence of substrate. May bind a second metal ion after substrate binding.</text>
</comment>
<name>A0AA86N1B3_9BACT</name>
<keyword evidence="12 14" id="KW-0378">Hydrolase</keyword>
<dbReference type="SUPFAM" id="SSF53098">
    <property type="entry name" value="Ribonuclease H-like"/>
    <property type="match status" value="1"/>
</dbReference>
<dbReference type="PANTHER" id="PTHR10954:SF18">
    <property type="entry name" value="RIBONUCLEASE HII"/>
    <property type="match status" value="1"/>
</dbReference>
<dbReference type="GO" id="GO:0043137">
    <property type="term" value="P:DNA replication, removal of RNA primer"/>
    <property type="evidence" value="ECO:0007669"/>
    <property type="project" value="TreeGrafter"/>
</dbReference>
<protein>
    <recommendedName>
        <fullName evidence="7 14">Ribonuclease HII</fullName>
        <shortName evidence="14">RNase HII</shortName>
        <ecNumber evidence="6 14">3.1.26.4</ecNumber>
    </recommendedName>
</protein>
<keyword evidence="19" id="KW-1185">Reference proteome</keyword>
<evidence type="ECO:0000256" key="9">
    <source>
        <dbReference type="ARBA" id="ARBA00022722"/>
    </source>
</evidence>
<dbReference type="GO" id="GO:0003723">
    <property type="term" value="F:RNA binding"/>
    <property type="evidence" value="ECO:0007669"/>
    <property type="project" value="UniProtKB-UniRule"/>
</dbReference>
<evidence type="ECO:0000256" key="15">
    <source>
        <dbReference type="PROSITE-ProRule" id="PRU01319"/>
    </source>
</evidence>
<evidence type="ECO:0000256" key="7">
    <source>
        <dbReference type="ARBA" id="ARBA00019179"/>
    </source>
</evidence>
<feature type="domain" description="RNase H type-2" evidence="17">
    <location>
        <begin position="17"/>
        <end position="206"/>
    </location>
</feature>
<dbReference type="NCBIfam" id="NF000594">
    <property type="entry name" value="PRK00015.1-1"/>
    <property type="match status" value="1"/>
</dbReference>
<evidence type="ECO:0000256" key="11">
    <source>
        <dbReference type="ARBA" id="ARBA00022759"/>
    </source>
</evidence>
<evidence type="ECO:0000259" key="17">
    <source>
        <dbReference type="PROSITE" id="PS51975"/>
    </source>
</evidence>
<evidence type="ECO:0000256" key="4">
    <source>
        <dbReference type="ARBA" id="ARBA00004496"/>
    </source>
</evidence>
<dbReference type="InterPro" id="IPR001352">
    <property type="entry name" value="RNase_HII/HIII"/>
</dbReference>
<dbReference type="NCBIfam" id="NF000595">
    <property type="entry name" value="PRK00015.1-3"/>
    <property type="match status" value="1"/>
</dbReference>
<evidence type="ECO:0000256" key="2">
    <source>
        <dbReference type="ARBA" id="ARBA00001946"/>
    </source>
</evidence>
<dbReference type="AlphaFoldDB" id="A0AA86N1B3"/>
<organism evidence="18 19">
    <name type="scientific">Nitrospira tepida</name>
    <dbReference type="NCBI Taxonomy" id="2973512"/>
    <lineage>
        <taxon>Bacteria</taxon>
        <taxon>Pseudomonadati</taxon>
        <taxon>Nitrospirota</taxon>
        <taxon>Nitrospiria</taxon>
        <taxon>Nitrospirales</taxon>
        <taxon>Nitrospiraceae</taxon>
        <taxon>Nitrospira</taxon>
    </lineage>
</organism>
<evidence type="ECO:0000313" key="19">
    <source>
        <dbReference type="Proteomes" id="UP001179121"/>
    </source>
</evidence>
<evidence type="ECO:0000256" key="1">
    <source>
        <dbReference type="ARBA" id="ARBA00000077"/>
    </source>
</evidence>
<dbReference type="EMBL" id="OX365700">
    <property type="protein sequence ID" value="CAI4032735.1"/>
    <property type="molecule type" value="Genomic_DNA"/>
</dbReference>
<keyword evidence="9 14" id="KW-0540">Nuclease</keyword>